<evidence type="ECO:0000256" key="1">
    <source>
        <dbReference type="SAM" id="MobiDB-lite"/>
    </source>
</evidence>
<proteinExistence type="predicted"/>
<gene>
    <name evidence="2" type="ORF">FH972_017528</name>
</gene>
<evidence type="ECO:0000313" key="3">
    <source>
        <dbReference type="Proteomes" id="UP000327013"/>
    </source>
</evidence>
<dbReference type="EMBL" id="CM017327">
    <property type="protein sequence ID" value="KAE8099553.1"/>
    <property type="molecule type" value="Genomic_DNA"/>
</dbReference>
<reference evidence="2 3" key="1">
    <citation type="submission" date="2019-06" db="EMBL/GenBank/DDBJ databases">
        <title>A chromosomal-level reference genome of Carpinus fangiana (Coryloideae, Betulaceae).</title>
        <authorList>
            <person name="Yang X."/>
            <person name="Wang Z."/>
            <person name="Zhang L."/>
            <person name="Hao G."/>
            <person name="Liu J."/>
            <person name="Yang Y."/>
        </authorList>
    </citation>
    <scope>NUCLEOTIDE SEQUENCE [LARGE SCALE GENOMIC DNA]</scope>
    <source>
        <strain evidence="2">Cfa_2016G</strain>
        <tissue evidence="2">Leaf</tissue>
    </source>
</reference>
<keyword evidence="3" id="KW-1185">Reference proteome</keyword>
<evidence type="ECO:0000313" key="2">
    <source>
        <dbReference type="EMBL" id="KAE8099553.1"/>
    </source>
</evidence>
<feature type="compositionally biased region" description="Basic and acidic residues" evidence="1">
    <location>
        <begin position="200"/>
        <end position="209"/>
    </location>
</feature>
<sequence length="216" mass="23796">MSDLFVLSGSYKHWQDNMNVIPLGNLSHRVKLLAQIVMNNLFLIDHHSGDGVARGHFIYALLMDVQIDFASIDIRLMKAMFIKSSVSLPYGSLISHIIARFIQIPAIEQTVKPLGPFSKGMVSRSKGQMQLRGNEDVAIPDVPADTTTSSPISLDDVMAKLNVMSSQMIGFTSIISGFQKDVKVLKTRLMGTSKVDSTVEEDRVKEHSPNDPPAQA</sequence>
<accession>A0A5N6RKJ3</accession>
<protein>
    <submittedName>
        <fullName evidence="2">Uncharacterized protein</fullName>
    </submittedName>
</protein>
<organism evidence="2 3">
    <name type="scientific">Carpinus fangiana</name>
    <dbReference type="NCBI Taxonomy" id="176857"/>
    <lineage>
        <taxon>Eukaryota</taxon>
        <taxon>Viridiplantae</taxon>
        <taxon>Streptophyta</taxon>
        <taxon>Embryophyta</taxon>
        <taxon>Tracheophyta</taxon>
        <taxon>Spermatophyta</taxon>
        <taxon>Magnoliopsida</taxon>
        <taxon>eudicotyledons</taxon>
        <taxon>Gunneridae</taxon>
        <taxon>Pentapetalae</taxon>
        <taxon>rosids</taxon>
        <taxon>fabids</taxon>
        <taxon>Fagales</taxon>
        <taxon>Betulaceae</taxon>
        <taxon>Carpinus</taxon>
    </lineage>
</organism>
<name>A0A5N6RKJ3_9ROSI</name>
<feature type="region of interest" description="Disordered" evidence="1">
    <location>
        <begin position="196"/>
        <end position="216"/>
    </location>
</feature>
<dbReference type="AlphaFoldDB" id="A0A5N6RKJ3"/>
<dbReference type="Proteomes" id="UP000327013">
    <property type="component" value="Chromosome 7"/>
</dbReference>